<evidence type="ECO:0000256" key="2">
    <source>
        <dbReference type="ARBA" id="ARBA00022448"/>
    </source>
</evidence>
<dbReference type="Proteomes" id="UP000824123">
    <property type="component" value="Unassembled WGS sequence"/>
</dbReference>
<gene>
    <name evidence="4" type="ORF">IAC59_04000</name>
</gene>
<dbReference type="InterPro" id="IPR008218">
    <property type="entry name" value="ATPase_V1-cplx_f_g_su"/>
</dbReference>
<accession>A0A9D1S492</accession>
<dbReference type="Gene3D" id="3.40.50.10580">
    <property type="entry name" value="ATPase, V1 complex, subunit F"/>
    <property type="match status" value="1"/>
</dbReference>
<dbReference type="EMBL" id="DVNK01000027">
    <property type="protein sequence ID" value="HIU46400.1"/>
    <property type="molecule type" value="Genomic_DNA"/>
</dbReference>
<evidence type="ECO:0000313" key="4">
    <source>
        <dbReference type="EMBL" id="HIU46400.1"/>
    </source>
</evidence>
<protein>
    <submittedName>
        <fullName evidence="4">V-type ATP synthase subunit F</fullName>
    </submittedName>
</protein>
<sequence length="106" mass="11046">MATKMAAVGERDAVLAFSAVGLRAEPVETPDEAARAINRLAREGYAIILVTERTAQGVKETISKYKTAPTPAIIPIPGAGGSTGYARAAMKANMEKAVGADILMNE</sequence>
<organism evidence="4 5">
    <name type="scientific">Candidatus Fimadaptatus faecigallinarum</name>
    <dbReference type="NCBI Taxonomy" id="2840814"/>
    <lineage>
        <taxon>Bacteria</taxon>
        <taxon>Bacillati</taxon>
        <taxon>Bacillota</taxon>
        <taxon>Clostridia</taxon>
        <taxon>Eubacteriales</taxon>
        <taxon>Candidatus Fimadaptatus</taxon>
    </lineage>
</organism>
<evidence type="ECO:0000256" key="1">
    <source>
        <dbReference type="ARBA" id="ARBA00010148"/>
    </source>
</evidence>
<keyword evidence="3" id="KW-0406">Ion transport</keyword>
<dbReference type="AlphaFoldDB" id="A0A9D1S492"/>
<comment type="similarity">
    <text evidence="1">Belongs to the V-ATPase F subunit family.</text>
</comment>
<dbReference type="SUPFAM" id="SSF159468">
    <property type="entry name" value="AtpF-like"/>
    <property type="match status" value="1"/>
</dbReference>
<reference evidence="4" key="2">
    <citation type="journal article" date="2021" name="PeerJ">
        <title>Extensive microbial diversity within the chicken gut microbiome revealed by metagenomics and culture.</title>
        <authorList>
            <person name="Gilroy R."/>
            <person name="Ravi A."/>
            <person name="Getino M."/>
            <person name="Pursley I."/>
            <person name="Horton D.L."/>
            <person name="Alikhan N.F."/>
            <person name="Baker D."/>
            <person name="Gharbi K."/>
            <person name="Hall N."/>
            <person name="Watson M."/>
            <person name="Adriaenssens E.M."/>
            <person name="Foster-Nyarko E."/>
            <person name="Jarju S."/>
            <person name="Secka A."/>
            <person name="Antonio M."/>
            <person name="Oren A."/>
            <person name="Chaudhuri R.R."/>
            <person name="La Ragione R."/>
            <person name="Hildebrand F."/>
            <person name="Pallen M.J."/>
        </authorList>
    </citation>
    <scope>NUCLEOTIDE SEQUENCE</scope>
    <source>
        <strain evidence="4">ChiSxjej2B14-8506</strain>
    </source>
</reference>
<dbReference type="GO" id="GO:0046961">
    <property type="term" value="F:proton-transporting ATPase activity, rotational mechanism"/>
    <property type="evidence" value="ECO:0007669"/>
    <property type="project" value="InterPro"/>
</dbReference>
<evidence type="ECO:0000313" key="5">
    <source>
        <dbReference type="Proteomes" id="UP000824123"/>
    </source>
</evidence>
<name>A0A9D1S492_9FIRM</name>
<dbReference type="InterPro" id="IPR036906">
    <property type="entry name" value="ATPase_V1_fsu_sf"/>
</dbReference>
<evidence type="ECO:0000256" key="3">
    <source>
        <dbReference type="ARBA" id="ARBA00023065"/>
    </source>
</evidence>
<dbReference type="Pfam" id="PF01990">
    <property type="entry name" value="ATP-synt_F"/>
    <property type="match status" value="1"/>
</dbReference>
<reference evidence="4" key="1">
    <citation type="submission" date="2020-10" db="EMBL/GenBank/DDBJ databases">
        <authorList>
            <person name="Gilroy R."/>
        </authorList>
    </citation>
    <scope>NUCLEOTIDE SEQUENCE</scope>
    <source>
        <strain evidence="4">ChiSxjej2B14-8506</strain>
    </source>
</reference>
<proteinExistence type="inferred from homology"/>
<comment type="caution">
    <text evidence="4">The sequence shown here is derived from an EMBL/GenBank/DDBJ whole genome shotgun (WGS) entry which is preliminary data.</text>
</comment>
<keyword evidence="2" id="KW-0813">Transport</keyword>